<dbReference type="InterPro" id="IPR051012">
    <property type="entry name" value="CellSynth/LPSAsmb/PSIAsmb"/>
</dbReference>
<dbReference type="Pfam" id="PF13174">
    <property type="entry name" value="TPR_6"/>
    <property type="match status" value="1"/>
</dbReference>
<evidence type="ECO:0000256" key="1">
    <source>
        <dbReference type="ARBA" id="ARBA00022737"/>
    </source>
</evidence>
<evidence type="ECO:0000256" key="2">
    <source>
        <dbReference type="ARBA" id="ARBA00022803"/>
    </source>
</evidence>
<keyword evidence="1" id="KW-0677">Repeat</keyword>
<dbReference type="InterPro" id="IPR011990">
    <property type="entry name" value="TPR-like_helical_dom_sf"/>
</dbReference>
<protein>
    <submittedName>
        <fullName evidence="4">Tetratricopeptide repeat protein</fullName>
    </submittedName>
</protein>
<dbReference type="EMBL" id="JAYGIL010000028">
    <property type="protein sequence ID" value="MEA5404985.1"/>
    <property type="molecule type" value="Genomic_DNA"/>
</dbReference>
<dbReference type="PANTHER" id="PTHR45586:SF1">
    <property type="entry name" value="LIPOPOLYSACCHARIDE ASSEMBLY PROTEIN B"/>
    <property type="match status" value="1"/>
</dbReference>
<organism evidence="4 5">
    <name type="scientific">Arcicella gelida</name>
    <dbReference type="NCBI Taxonomy" id="2984195"/>
    <lineage>
        <taxon>Bacteria</taxon>
        <taxon>Pseudomonadati</taxon>
        <taxon>Bacteroidota</taxon>
        <taxon>Cytophagia</taxon>
        <taxon>Cytophagales</taxon>
        <taxon>Flectobacillaceae</taxon>
        <taxon>Arcicella</taxon>
    </lineage>
</organism>
<comment type="caution">
    <text evidence="4">The sequence shown here is derived from an EMBL/GenBank/DDBJ whole genome shotgun (WGS) entry which is preliminary data.</text>
</comment>
<dbReference type="InterPro" id="IPR019734">
    <property type="entry name" value="TPR_rpt"/>
</dbReference>
<dbReference type="PANTHER" id="PTHR45586">
    <property type="entry name" value="TPR REPEAT-CONTAINING PROTEIN PA4667"/>
    <property type="match status" value="1"/>
</dbReference>
<evidence type="ECO:0000256" key="3">
    <source>
        <dbReference type="PROSITE-ProRule" id="PRU00339"/>
    </source>
</evidence>
<evidence type="ECO:0000313" key="5">
    <source>
        <dbReference type="Proteomes" id="UP001303899"/>
    </source>
</evidence>
<dbReference type="PROSITE" id="PS50005">
    <property type="entry name" value="TPR"/>
    <property type="match status" value="2"/>
</dbReference>
<keyword evidence="5" id="KW-1185">Reference proteome</keyword>
<gene>
    <name evidence="4" type="ORF">VB776_18775</name>
</gene>
<dbReference type="SUPFAM" id="SSF48452">
    <property type="entry name" value="TPR-like"/>
    <property type="match status" value="1"/>
</dbReference>
<reference evidence="4 5" key="1">
    <citation type="submission" date="2023-12" db="EMBL/GenBank/DDBJ databases">
        <title>Novel species of the genus Arcicella isolated from rivers.</title>
        <authorList>
            <person name="Lu H."/>
        </authorList>
    </citation>
    <scope>NUCLEOTIDE SEQUENCE [LARGE SCALE GENOMIC DNA]</scope>
    <source>
        <strain evidence="4 5">DC2W</strain>
    </source>
</reference>
<dbReference type="SMART" id="SM00028">
    <property type="entry name" value="TPR"/>
    <property type="match status" value="7"/>
</dbReference>
<dbReference type="Proteomes" id="UP001303899">
    <property type="component" value="Unassembled WGS sequence"/>
</dbReference>
<keyword evidence="2 3" id="KW-0802">TPR repeat</keyword>
<name>A0ABU5S997_9BACT</name>
<sequence length="380" mass="43627">MTRLYYSLLLTFICMSFGKAQSDIESQNLIRQYQYEKAIGILKDCPTIPCRLDLAFCLVKVGRIKEAIENYQSALEKEPANTLAMMSLASLYEKSNKLFLAKKIYQTLLKIDSTNAFVYKSYATICLKFSEDSLAKIYFKKSISISPTDIESIVELGRLLVKSDSIPEAHKLINQGMLLDTTYIALWHLKARANYRESNFKPVVTSIKKAMALGDTTISYQQLLGYSYFYLDSIPQSIACFEKVLSVEIESEPAFFYLGLCYTKLKKEDKALDYFQQAINAGLSDDLPKYYERIGFIDEKNARYNTAIDAYQKAWEYSAKDDYLYLIARVNDWKSINKTKVLKLYKQYLSSKNKKNTEYITLATGRIKELEAAKDAKVKP</sequence>
<dbReference type="Gene3D" id="1.25.40.10">
    <property type="entry name" value="Tetratricopeptide repeat domain"/>
    <property type="match status" value="2"/>
</dbReference>
<dbReference type="Pfam" id="PF14559">
    <property type="entry name" value="TPR_19"/>
    <property type="match status" value="1"/>
</dbReference>
<feature type="repeat" description="TPR" evidence="3">
    <location>
        <begin position="48"/>
        <end position="81"/>
    </location>
</feature>
<proteinExistence type="predicted"/>
<evidence type="ECO:0000313" key="4">
    <source>
        <dbReference type="EMBL" id="MEA5404985.1"/>
    </source>
</evidence>
<feature type="repeat" description="TPR" evidence="3">
    <location>
        <begin position="252"/>
        <end position="285"/>
    </location>
</feature>
<dbReference type="RefSeq" id="WP_323698410.1">
    <property type="nucleotide sequence ID" value="NZ_JAYGIL010000028.1"/>
</dbReference>
<accession>A0ABU5S997</accession>